<gene>
    <name evidence="1" type="ORF">L9F63_026342</name>
</gene>
<name>A0AAD8ERH6_DIPPU</name>
<dbReference type="EMBL" id="JASPKZ010000410">
    <property type="protein sequence ID" value="KAJ9600520.1"/>
    <property type="molecule type" value="Genomic_DNA"/>
</dbReference>
<dbReference type="AlphaFoldDB" id="A0AAD8ERH6"/>
<dbReference type="Proteomes" id="UP001233999">
    <property type="component" value="Unassembled WGS sequence"/>
</dbReference>
<proteinExistence type="predicted"/>
<protein>
    <submittedName>
        <fullName evidence="1">Uncharacterized protein</fullName>
    </submittedName>
</protein>
<keyword evidence="2" id="KW-1185">Reference proteome</keyword>
<organism evidence="1 2">
    <name type="scientific">Diploptera punctata</name>
    <name type="common">Pacific beetle cockroach</name>
    <dbReference type="NCBI Taxonomy" id="6984"/>
    <lineage>
        <taxon>Eukaryota</taxon>
        <taxon>Metazoa</taxon>
        <taxon>Ecdysozoa</taxon>
        <taxon>Arthropoda</taxon>
        <taxon>Hexapoda</taxon>
        <taxon>Insecta</taxon>
        <taxon>Pterygota</taxon>
        <taxon>Neoptera</taxon>
        <taxon>Polyneoptera</taxon>
        <taxon>Dictyoptera</taxon>
        <taxon>Blattodea</taxon>
        <taxon>Blaberoidea</taxon>
        <taxon>Blaberidae</taxon>
        <taxon>Diplopterinae</taxon>
        <taxon>Diploptera</taxon>
    </lineage>
</organism>
<feature type="non-terminal residue" evidence="1">
    <location>
        <position position="218"/>
    </location>
</feature>
<evidence type="ECO:0000313" key="2">
    <source>
        <dbReference type="Proteomes" id="UP001233999"/>
    </source>
</evidence>
<feature type="non-terminal residue" evidence="1">
    <location>
        <position position="1"/>
    </location>
</feature>
<reference evidence="1" key="1">
    <citation type="journal article" date="2023" name="IScience">
        <title>Live-bearing cockroach genome reveals convergent evolutionary mechanisms linked to viviparity in insects and beyond.</title>
        <authorList>
            <person name="Fouks B."/>
            <person name="Harrison M.C."/>
            <person name="Mikhailova A.A."/>
            <person name="Marchal E."/>
            <person name="English S."/>
            <person name="Carruthers M."/>
            <person name="Jennings E.C."/>
            <person name="Chiamaka E.L."/>
            <person name="Frigard R.A."/>
            <person name="Pippel M."/>
            <person name="Attardo G.M."/>
            <person name="Benoit J.B."/>
            <person name="Bornberg-Bauer E."/>
            <person name="Tobe S.S."/>
        </authorList>
    </citation>
    <scope>NUCLEOTIDE SEQUENCE</scope>
    <source>
        <strain evidence="1">Stay&amp;Tobe</strain>
    </source>
</reference>
<sequence>SQINTVPNAICHTTYYIIEDVGEDCTSDHVTEWFNFKFIYARNAQPHNKSQVEHPDKEHTQGIGSGNIFTWSDHIIKLYDKMSIMQNELRSHPEPMLEYVNNHQYTFAHSDSQSIFLSNMSCVNSTYLVGHQVDNVHSINWIQLTHRPHSGSIWVNTQGLLAVETFLYESCLKKATKLDRRIIHYMAIVPHLLTVTNSGNAICRLSVTSLTINHNSKR</sequence>
<accession>A0AAD8ERH6</accession>
<evidence type="ECO:0000313" key="1">
    <source>
        <dbReference type="EMBL" id="KAJ9600520.1"/>
    </source>
</evidence>
<reference evidence="1" key="2">
    <citation type="submission" date="2023-05" db="EMBL/GenBank/DDBJ databases">
        <authorList>
            <person name="Fouks B."/>
        </authorList>
    </citation>
    <scope>NUCLEOTIDE SEQUENCE</scope>
    <source>
        <strain evidence="1">Stay&amp;Tobe</strain>
        <tissue evidence="1">Testes</tissue>
    </source>
</reference>
<comment type="caution">
    <text evidence="1">The sequence shown here is derived from an EMBL/GenBank/DDBJ whole genome shotgun (WGS) entry which is preliminary data.</text>
</comment>